<feature type="domain" description="Helix-turn-helix" evidence="1">
    <location>
        <begin position="102"/>
        <end position="154"/>
    </location>
</feature>
<reference evidence="3" key="1">
    <citation type="journal article" date="2015" name="Nat. Genet.">
        <title>The genome and transcriptome of the zoonotic hookworm Ancylostoma ceylanicum identify infection-specific gene families.</title>
        <authorList>
            <person name="Schwarz E.M."/>
            <person name="Hu Y."/>
            <person name="Antoshechkin I."/>
            <person name="Miller M.M."/>
            <person name="Sternberg P.W."/>
            <person name="Aroian R.V."/>
        </authorList>
    </citation>
    <scope>NUCLEOTIDE SEQUENCE</scope>
    <source>
        <strain evidence="3">HY135</strain>
    </source>
</reference>
<keyword evidence="3" id="KW-1185">Reference proteome</keyword>
<dbReference type="Proteomes" id="UP000024635">
    <property type="component" value="Unassembled WGS sequence"/>
</dbReference>
<dbReference type="OrthoDB" id="5831138at2759"/>
<dbReference type="EMBL" id="JARK01000042">
    <property type="protein sequence ID" value="EYC45023.1"/>
    <property type="molecule type" value="Genomic_DNA"/>
</dbReference>
<sequence length="256" mass="29482">MGQRLAPILAICFMSRIEQPILARMPLMHCRYIDDCCIVTSTQSEMNECFKILNLQSQYIRLTRECLHDGFLYIPYLNTQVKLSKGIVAIKWYRKETSKNNLIHASSAHPAATKRAVIRNMFKTAVEVCISEAERCESRKIAAQIAISNGYSISQRRLKSPVENSNQFQREHKLAFFLPFTSDKFDVANRQCLAWAQLQNDVLLVSIPNDNIKKQLVRNRLYDRECRTEHCVICPYGKVSDCLKVKGCVQGQAWCR</sequence>
<evidence type="ECO:0000313" key="2">
    <source>
        <dbReference type="EMBL" id="EYC45023.1"/>
    </source>
</evidence>
<evidence type="ECO:0000259" key="1">
    <source>
        <dbReference type="Pfam" id="PF26215"/>
    </source>
</evidence>
<name>A0A016X198_9BILA</name>
<dbReference type="PANTHER" id="PTHR21301">
    <property type="entry name" value="REVERSE TRANSCRIPTASE"/>
    <property type="match status" value="1"/>
</dbReference>
<protein>
    <recommendedName>
        <fullName evidence="1">Helix-turn-helix domain-containing protein</fullName>
    </recommendedName>
</protein>
<dbReference type="InterPro" id="IPR058912">
    <property type="entry name" value="HTH_animal"/>
</dbReference>
<proteinExistence type="predicted"/>
<gene>
    <name evidence="2" type="primary">Acey_s0442.g1542</name>
    <name evidence="2" type="ORF">Y032_0442g1542</name>
</gene>
<dbReference type="Pfam" id="PF26215">
    <property type="entry name" value="HTH_animal"/>
    <property type="match status" value="1"/>
</dbReference>
<organism evidence="2 3">
    <name type="scientific">Ancylostoma ceylanicum</name>
    <dbReference type="NCBI Taxonomy" id="53326"/>
    <lineage>
        <taxon>Eukaryota</taxon>
        <taxon>Metazoa</taxon>
        <taxon>Ecdysozoa</taxon>
        <taxon>Nematoda</taxon>
        <taxon>Chromadorea</taxon>
        <taxon>Rhabditida</taxon>
        <taxon>Rhabditina</taxon>
        <taxon>Rhabditomorpha</taxon>
        <taxon>Strongyloidea</taxon>
        <taxon>Ancylostomatidae</taxon>
        <taxon>Ancylostomatinae</taxon>
        <taxon>Ancylostoma</taxon>
    </lineage>
</organism>
<comment type="caution">
    <text evidence="2">The sequence shown here is derived from an EMBL/GenBank/DDBJ whole genome shotgun (WGS) entry which is preliminary data.</text>
</comment>
<evidence type="ECO:0000313" key="3">
    <source>
        <dbReference type="Proteomes" id="UP000024635"/>
    </source>
</evidence>
<dbReference type="PANTHER" id="PTHR21301:SF10">
    <property type="entry name" value="REVERSE TRANSCRIPTASE DOMAIN-CONTAINING PROTEIN"/>
    <property type="match status" value="1"/>
</dbReference>
<dbReference type="AlphaFoldDB" id="A0A016X198"/>
<accession>A0A016X198</accession>